<dbReference type="InterPro" id="IPR028082">
    <property type="entry name" value="Peripla_BP_I"/>
</dbReference>
<dbReference type="SUPFAM" id="SSF53822">
    <property type="entry name" value="Periplasmic binding protein-like I"/>
    <property type="match status" value="1"/>
</dbReference>
<dbReference type="PROSITE" id="PS50932">
    <property type="entry name" value="HTH_LACI_2"/>
    <property type="match status" value="1"/>
</dbReference>
<dbReference type="InterPro" id="IPR046335">
    <property type="entry name" value="LacI/GalR-like_sensor"/>
</dbReference>
<dbReference type="PROSITE" id="PS00356">
    <property type="entry name" value="HTH_LACI_1"/>
    <property type="match status" value="1"/>
</dbReference>
<evidence type="ECO:0000256" key="3">
    <source>
        <dbReference type="ARBA" id="ARBA00023163"/>
    </source>
</evidence>
<reference evidence="5 6" key="1">
    <citation type="submission" date="2024-09" db="EMBL/GenBank/DDBJ databases">
        <authorList>
            <person name="Sun Q."/>
            <person name="Mori K."/>
        </authorList>
    </citation>
    <scope>NUCLEOTIDE SEQUENCE [LARGE SCALE GENOMIC DNA]</scope>
    <source>
        <strain evidence="5 6">KCTC 23076</strain>
    </source>
</reference>
<dbReference type="InterPro" id="IPR000843">
    <property type="entry name" value="HTH_LacI"/>
</dbReference>
<sequence>MVTELPQPKPATIYDVAREAKVSHQTVALYLRGHTGFRAETRERVERALRDLNYRPNRAARALATRRSYRIAALVYEMLEIGPAKTIQGAAERAREAGYLLDVVAVDPDDASALDRAIETVDAQDVAGVVAFAPVDQLLGRLEGATFHVPVLLETEPGDEAQAESIHSRGLDPIVDHLVGLGHTRIGYLGGPPDWLAARNRETALREALARHGLEPAGVVYGNWSSASGHAAVLGAGWLEDVTALVVANDQTALGAILALTERGFRVPDDISVTGFDDTPEAAFYRPPLTTVRIDYAQQGRDLVERLLARIDPDTVGGGEPATRAPELVIRASTAPPSMPAR</sequence>
<dbReference type="PANTHER" id="PTHR30146">
    <property type="entry name" value="LACI-RELATED TRANSCRIPTIONAL REPRESSOR"/>
    <property type="match status" value="1"/>
</dbReference>
<evidence type="ECO:0000256" key="2">
    <source>
        <dbReference type="ARBA" id="ARBA00023125"/>
    </source>
</evidence>
<keyword evidence="2 5" id="KW-0238">DNA-binding</keyword>
<dbReference type="CDD" id="cd01574">
    <property type="entry name" value="PBP1_LacI"/>
    <property type="match status" value="1"/>
</dbReference>
<dbReference type="SUPFAM" id="SSF47413">
    <property type="entry name" value="lambda repressor-like DNA-binding domains"/>
    <property type="match status" value="1"/>
</dbReference>
<dbReference type="SMART" id="SM00354">
    <property type="entry name" value="HTH_LACI"/>
    <property type="match status" value="1"/>
</dbReference>
<evidence type="ECO:0000256" key="1">
    <source>
        <dbReference type="ARBA" id="ARBA00023015"/>
    </source>
</evidence>
<dbReference type="Proteomes" id="UP001589896">
    <property type="component" value="Unassembled WGS sequence"/>
</dbReference>
<comment type="caution">
    <text evidence="5">The sequence shown here is derived from an EMBL/GenBank/DDBJ whole genome shotgun (WGS) entry which is preliminary data.</text>
</comment>
<feature type="domain" description="HTH lacI-type" evidence="4">
    <location>
        <begin position="11"/>
        <end position="65"/>
    </location>
</feature>
<keyword evidence="3" id="KW-0804">Transcription</keyword>
<dbReference type="GO" id="GO:0003677">
    <property type="term" value="F:DNA binding"/>
    <property type="evidence" value="ECO:0007669"/>
    <property type="project" value="UniProtKB-KW"/>
</dbReference>
<dbReference type="EMBL" id="JBHLTG010000010">
    <property type="protein sequence ID" value="MFC0681930.1"/>
    <property type="molecule type" value="Genomic_DNA"/>
</dbReference>
<evidence type="ECO:0000313" key="5">
    <source>
        <dbReference type="EMBL" id="MFC0681930.1"/>
    </source>
</evidence>
<dbReference type="Gene3D" id="3.40.50.2300">
    <property type="match status" value="2"/>
</dbReference>
<proteinExistence type="predicted"/>
<keyword evidence="6" id="KW-1185">Reference proteome</keyword>
<accession>A0ABV6RY77</accession>
<organism evidence="5 6">
    <name type="scientific">Lysobacter korlensis</name>
    <dbReference type="NCBI Taxonomy" id="553636"/>
    <lineage>
        <taxon>Bacteria</taxon>
        <taxon>Pseudomonadati</taxon>
        <taxon>Pseudomonadota</taxon>
        <taxon>Gammaproteobacteria</taxon>
        <taxon>Lysobacterales</taxon>
        <taxon>Lysobacteraceae</taxon>
        <taxon>Lysobacter</taxon>
    </lineage>
</organism>
<evidence type="ECO:0000259" key="4">
    <source>
        <dbReference type="PROSITE" id="PS50932"/>
    </source>
</evidence>
<dbReference type="Pfam" id="PF00356">
    <property type="entry name" value="LacI"/>
    <property type="match status" value="1"/>
</dbReference>
<keyword evidence="1" id="KW-0805">Transcription regulation</keyword>
<name>A0ABV6RY77_9GAMM</name>
<dbReference type="PANTHER" id="PTHR30146:SF153">
    <property type="entry name" value="LACTOSE OPERON REPRESSOR"/>
    <property type="match status" value="1"/>
</dbReference>
<dbReference type="RefSeq" id="WP_386675471.1">
    <property type="nucleotide sequence ID" value="NZ_JBHLTG010000010.1"/>
</dbReference>
<dbReference type="Gene3D" id="1.10.260.40">
    <property type="entry name" value="lambda repressor-like DNA-binding domains"/>
    <property type="match status" value="1"/>
</dbReference>
<dbReference type="CDD" id="cd01392">
    <property type="entry name" value="HTH_LacI"/>
    <property type="match status" value="1"/>
</dbReference>
<protein>
    <submittedName>
        <fullName evidence="5">LacI family DNA-binding transcriptional regulator</fullName>
    </submittedName>
</protein>
<gene>
    <name evidence="5" type="ORF">ACFFGH_29195</name>
</gene>
<evidence type="ECO:0000313" key="6">
    <source>
        <dbReference type="Proteomes" id="UP001589896"/>
    </source>
</evidence>
<dbReference type="InterPro" id="IPR010982">
    <property type="entry name" value="Lambda_DNA-bd_dom_sf"/>
</dbReference>
<dbReference type="Pfam" id="PF13377">
    <property type="entry name" value="Peripla_BP_3"/>
    <property type="match status" value="1"/>
</dbReference>